<dbReference type="SUPFAM" id="SSF52172">
    <property type="entry name" value="CheY-like"/>
    <property type="match status" value="1"/>
</dbReference>
<name>A0A2T4YXT1_9BACL</name>
<dbReference type="RefSeq" id="WP_107728728.1">
    <property type="nucleotide sequence ID" value="NZ_PZZP01000010.1"/>
</dbReference>
<evidence type="ECO:0000313" key="11">
    <source>
        <dbReference type="Proteomes" id="UP000241639"/>
    </source>
</evidence>
<reference evidence="10 11" key="1">
    <citation type="submission" date="2018-04" db="EMBL/GenBank/DDBJ databases">
        <title>Genomic Encyclopedia of Archaeal and Bacterial Type Strains, Phase II (KMG-II): from individual species to whole genera.</title>
        <authorList>
            <person name="Goeker M."/>
        </authorList>
    </citation>
    <scope>NUCLEOTIDE SEQUENCE [LARGE SCALE GENOMIC DNA]</scope>
    <source>
        <strain evidence="10 11">DSM 45169</strain>
    </source>
</reference>
<organism evidence="10 11">
    <name type="scientific">Desmospora activa DSM 45169</name>
    <dbReference type="NCBI Taxonomy" id="1121389"/>
    <lineage>
        <taxon>Bacteria</taxon>
        <taxon>Bacillati</taxon>
        <taxon>Bacillota</taxon>
        <taxon>Bacilli</taxon>
        <taxon>Bacillales</taxon>
        <taxon>Thermoactinomycetaceae</taxon>
        <taxon>Desmospora</taxon>
    </lineage>
</organism>
<keyword evidence="3" id="KW-0805">Transcription regulation</keyword>
<accession>A0A2T4YXT1</accession>
<gene>
    <name evidence="10" type="ORF">C8J48_3778</name>
</gene>
<dbReference type="CDD" id="cd17574">
    <property type="entry name" value="REC_OmpR"/>
    <property type="match status" value="1"/>
</dbReference>
<dbReference type="GO" id="GO:0000976">
    <property type="term" value="F:transcription cis-regulatory region binding"/>
    <property type="evidence" value="ECO:0007669"/>
    <property type="project" value="TreeGrafter"/>
</dbReference>
<evidence type="ECO:0000259" key="9">
    <source>
        <dbReference type="PROSITE" id="PS51755"/>
    </source>
</evidence>
<feature type="domain" description="OmpR/PhoB-type" evidence="9">
    <location>
        <begin position="134"/>
        <end position="232"/>
    </location>
</feature>
<keyword evidence="1 6" id="KW-0597">Phosphoprotein</keyword>
<dbReference type="CDD" id="cd00383">
    <property type="entry name" value="trans_reg_C"/>
    <property type="match status" value="1"/>
</dbReference>
<keyword evidence="5" id="KW-0804">Transcription</keyword>
<dbReference type="GO" id="GO:0006355">
    <property type="term" value="P:regulation of DNA-templated transcription"/>
    <property type="evidence" value="ECO:0007669"/>
    <property type="project" value="InterPro"/>
</dbReference>
<evidence type="ECO:0000256" key="1">
    <source>
        <dbReference type="ARBA" id="ARBA00022553"/>
    </source>
</evidence>
<evidence type="ECO:0000256" key="6">
    <source>
        <dbReference type="PROSITE-ProRule" id="PRU00169"/>
    </source>
</evidence>
<dbReference type="PANTHER" id="PTHR48111">
    <property type="entry name" value="REGULATOR OF RPOS"/>
    <property type="match status" value="1"/>
</dbReference>
<dbReference type="Proteomes" id="UP000241639">
    <property type="component" value="Unassembled WGS sequence"/>
</dbReference>
<feature type="DNA-binding region" description="OmpR/PhoB-type" evidence="7">
    <location>
        <begin position="134"/>
        <end position="232"/>
    </location>
</feature>
<evidence type="ECO:0000256" key="7">
    <source>
        <dbReference type="PROSITE-ProRule" id="PRU01091"/>
    </source>
</evidence>
<dbReference type="GO" id="GO:0005829">
    <property type="term" value="C:cytosol"/>
    <property type="evidence" value="ECO:0007669"/>
    <property type="project" value="TreeGrafter"/>
</dbReference>
<dbReference type="InterPro" id="IPR039420">
    <property type="entry name" value="WalR-like"/>
</dbReference>
<dbReference type="Pfam" id="PF00072">
    <property type="entry name" value="Response_reg"/>
    <property type="match status" value="1"/>
</dbReference>
<dbReference type="EMBL" id="PZZP01000010">
    <property type="protein sequence ID" value="PTM51334.1"/>
    <property type="molecule type" value="Genomic_DNA"/>
</dbReference>
<dbReference type="Gene3D" id="1.10.10.10">
    <property type="entry name" value="Winged helix-like DNA-binding domain superfamily/Winged helix DNA-binding domain"/>
    <property type="match status" value="1"/>
</dbReference>
<dbReference type="SMART" id="SM00862">
    <property type="entry name" value="Trans_reg_C"/>
    <property type="match status" value="1"/>
</dbReference>
<dbReference type="InterPro" id="IPR001789">
    <property type="entry name" value="Sig_transdc_resp-reg_receiver"/>
</dbReference>
<dbReference type="InterPro" id="IPR001867">
    <property type="entry name" value="OmpR/PhoB-type_DNA-bd"/>
</dbReference>
<evidence type="ECO:0000256" key="3">
    <source>
        <dbReference type="ARBA" id="ARBA00023015"/>
    </source>
</evidence>
<proteinExistence type="predicted"/>
<dbReference type="Gene3D" id="6.10.250.690">
    <property type="match status" value="1"/>
</dbReference>
<dbReference type="OrthoDB" id="9790442at2"/>
<evidence type="ECO:0000256" key="5">
    <source>
        <dbReference type="ARBA" id="ARBA00023163"/>
    </source>
</evidence>
<dbReference type="GO" id="GO:0000156">
    <property type="term" value="F:phosphorelay response regulator activity"/>
    <property type="evidence" value="ECO:0007669"/>
    <property type="project" value="TreeGrafter"/>
</dbReference>
<dbReference type="InterPro" id="IPR011006">
    <property type="entry name" value="CheY-like_superfamily"/>
</dbReference>
<dbReference type="SMART" id="SM00448">
    <property type="entry name" value="REC"/>
    <property type="match status" value="1"/>
</dbReference>
<keyword evidence="11" id="KW-1185">Reference proteome</keyword>
<evidence type="ECO:0000256" key="4">
    <source>
        <dbReference type="ARBA" id="ARBA00023125"/>
    </source>
</evidence>
<protein>
    <submittedName>
        <fullName evidence="10">DNA-binding response OmpR family regulator</fullName>
    </submittedName>
</protein>
<dbReference type="GO" id="GO:0032993">
    <property type="term" value="C:protein-DNA complex"/>
    <property type="evidence" value="ECO:0007669"/>
    <property type="project" value="TreeGrafter"/>
</dbReference>
<dbReference type="Gene3D" id="3.40.50.2300">
    <property type="match status" value="1"/>
</dbReference>
<dbReference type="Pfam" id="PF00486">
    <property type="entry name" value="Trans_reg_C"/>
    <property type="match status" value="1"/>
</dbReference>
<dbReference type="InterPro" id="IPR016032">
    <property type="entry name" value="Sig_transdc_resp-reg_C-effctor"/>
</dbReference>
<dbReference type="FunFam" id="1.10.10.10:FF:000005">
    <property type="entry name" value="Two-component system response regulator"/>
    <property type="match status" value="1"/>
</dbReference>
<evidence type="ECO:0000256" key="2">
    <source>
        <dbReference type="ARBA" id="ARBA00023012"/>
    </source>
</evidence>
<dbReference type="AlphaFoldDB" id="A0A2T4YXT1"/>
<dbReference type="SUPFAM" id="SSF46894">
    <property type="entry name" value="C-terminal effector domain of the bipartite response regulators"/>
    <property type="match status" value="1"/>
</dbReference>
<feature type="domain" description="Response regulatory" evidence="8">
    <location>
        <begin position="7"/>
        <end position="121"/>
    </location>
</feature>
<feature type="modified residue" description="4-aspartylphosphate" evidence="6">
    <location>
        <position position="56"/>
    </location>
</feature>
<comment type="caution">
    <text evidence="10">The sequence shown here is derived from an EMBL/GenBank/DDBJ whole genome shotgun (WGS) entry which is preliminary data.</text>
</comment>
<dbReference type="InterPro" id="IPR036388">
    <property type="entry name" value="WH-like_DNA-bd_sf"/>
</dbReference>
<evidence type="ECO:0000259" key="8">
    <source>
        <dbReference type="PROSITE" id="PS50110"/>
    </source>
</evidence>
<dbReference type="PANTHER" id="PTHR48111:SF22">
    <property type="entry name" value="REGULATOR OF RPOS"/>
    <property type="match status" value="1"/>
</dbReference>
<keyword evidence="2" id="KW-0902">Two-component regulatory system</keyword>
<sequence length="235" mass="27574">MEEVAKRILIVEDEVNIARVLQLELEYEGYQVEVAYDGVDGLARAEAVEWDLIMLDIMLPRLNGIEVLRRFRRIDERTPVLLLTARDTVPDKVMGLDQGANDYITKPFEIEEVLARIRVNLRFSGGRSEKETDDDLLSVGDLTLNIKTREVYRGRREVRLTPREFELLHYLMRHPRQVLEREQIIQEVWGFDYMGDTNVVDVYIRYLRQKIDKQASTPLIHTVRGVGYTLREIDR</sequence>
<dbReference type="PROSITE" id="PS50110">
    <property type="entry name" value="RESPONSE_REGULATORY"/>
    <property type="match status" value="1"/>
</dbReference>
<keyword evidence="4 7" id="KW-0238">DNA-binding</keyword>
<dbReference type="PROSITE" id="PS51755">
    <property type="entry name" value="OMPR_PHOB"/>
    <property type="match status" value="1"/>
</dbReference>
<evidence type="ECO:0000313" key="10">
    <source>
        <dbReference type="EMBL" id="PTM51334.1"/>
    </source>
</evidence>
<dbReference type="FunFam" id="3.40.50.2300:FF:000001">
    <property type="entry name" value="DNA-binding response regulator PhoB"/>
    <property type="match status" value="1"/>
</dbReference>